<reference evidence="1 2" key="1">
    <citation type="journal article" date="2016" name="Sci. Rep.">
        <title>Metabolic traits of an uncultured archaeal lineage -MSBL1- from brine pools of the Red Sea.</title>
        <authorList>
            <person name="Mwirichia R."/>
            <person name="Alam I."/>
            <person name="Rashid M."/>
            <person name="Vinu M."/>
            <person name="Ba-Alawi W."/>
            <person name="Anthony Kamau A."/>
            <person name="Kamanda Ngugi D."/>
            <person name="Goker M."/>
            <person name="Klenk H.P."/>
            <person name="Bajic V."/>
            <person name="Stingl U."/>
        </authorList>
    </citation>
    <scope>NUCLEOTIDE SEQUENCE [LARGE SCALE GENOMIC DNA]</scope>
    <source>
        <strain evidence="1">SCGC-AAA382F02</strain>
    </source>
</reference>
<dbReference type="EMBL" id="LHYG01000012">
    <property type="protein sequence ID" value="KXB06165.1"/>
    <property type="molecule type" value="Genomic_DNA"/>
</dbReference>
<comment type="caution">
    <text evidence="1">The sequence shown here is derived from an EMBL/GenBank/DDBJ whole genome shotgun (WGS) entry which is preliminary data.</text>
</comment>
<sequence>MERDEFDSCREVIDFLVEKLNLIPIDNIPVFASRGNVEDWDEPFLLINSPDVRIDECVKRCYITIDIRCGDGSDYEAVVDKIEDIVQVLDSDPNLTSFSSDSGQLFISYILSEIDPDECKHES</sequence>
<dbReference type="Proteomes" id="UP000070491">
    <property type="component" value="Unassembled WGS sequence"/>
</dbReference>
<accession>A0A133VI86</accession>
<proteinExistence type="predicted"/>
<evidence type="ECO:0000313" key="1">
    <source>
        <dbReference type="EMBL" id="KXB06165.1"/>
    </source>
</evidence>
<dbReference type="AlphaFoldDB" id="A0A133VI86"/>
<evidence type="ECO:0000313" key="2">
    <source>
        <dbReference type="Proteomes" id="UP000070491"/>
    </source>
</evidence>
<organism evidence="1 2">
    <name type="scientific">candidate division MSBL1 archaeon SCGC-AAA382F02</name>
    <dbReference type="NCBI Taxonomy" id="1698282"/>
    <lineage>
        <taxon>Archaea</taxon>
        <taxon>Methanobacteriati</taxon>
        <taxon>Methanobacteriota</taxon>
        <taxon>candidate division MSBL1</taxon>
    </lineage>
</organism>
<protein>
    <submittedName>
        <fullName evidence="1">Uncharacterized protein</fullName>
    </submittedName>
</protein>
<name>A0A133VI86_9EURY</name>
<gene>
    <name evidence="1" type="ORF">AKJ53_01105</name>
</gene>
<keyword evidence="2" id="KW-1185">Reference proteome</keyword>